<dbReference type="Proteomes" id="UP000721844">
    <property type="component" value="Unassembled WGS sequence"/>
</dbReference>
<dbReference type="InterPro" id="IPR017819">
    <property type="entry name" value="Plasmid_partition_RepB"/>
</dbReference>
<name>A0A963Z597_9PROT</name>
<sequence length="307" mass="34464">MADRDRIKDKTEPGIEAAMGSTDRISDLDPALIDHSFIEDRMEPTDANYRRLRESIAAQGQTSPILIRPHPAEPGRYQAAFGHRRLRAAAELGRPVRCIVRPLTDRDLVIAQGQENSARADLSFIEQGRFAIALQDRGYSRETIMQALSLDKASLSRLVRVTDRLPTDIVEAIGPAPAIGRNRWMALSLAFRKYAADRPVDPLLEDASFIYAPSDQRFDLLYRHLTRPAILAKRKPSPSRRYRNSAGQTIATATQTETTTTVTIDRTVTRAFGEFLLGRLDALYAEYMAGHPAEPHKPPVLWHSIER</sequence>
<dbReference type="GO" id="GO:0003677">
    <property type="term" value="F:DNA binding"/>
    <property type="evidence" value="ECO:0007669"/>
    <property type="project" value="InterPro"/>
</dbReference>
<keyword evidence="4" id="KW-1185">Reference proteome</keyword>
<dbReference type="Pfam" id="PF07506">
    <property type="entry name" value="RepB"/>
    <property type="match status" value="1"/>
</dbReference>
<dbReference type="SUPFAM" id="SSF110849">
    <property type="entry name" value="ParB/Sulfiredoxin"/>
    <property type="match status" value="1"/>
</dbReference>
<dbReference type="SMART" id="SM00470">
    <property type="entry name" value="ParB"/>
    <property type="match status" value="1"/>
</dbReference>
<comment type="similarity">
    <text evidence="1">Belongs to the ParB family.</text>
</comment>
<dbReference type="InterPro" id="IPR011111">
    <property type="entry name" value="Plasmid_RepB"/>
</dbReference>
<dbReference type="InterPro" id="IPR003115">
    <property type="entry name" value="ParB_N"/>
</dbReference>
<dbReference type="InterPro" id="IPR037972">
    <property type="entry name" value="RepB_N"/>
</dbReference>
<proteinExistence type="inferred from homology"/>
<dbReference type="GO" id="GO:0005694">
    <property type="term" value="C:chromosome"/>
    <property type="evidence" value="ECO:0007669"/>
    <property type="project" value="TreeGrafter"/>
</dbReference>
<dbReference type="InterPro" id="IPR036086">
    <property type="entry name" value="ParB/Sulfiredoxin_sf"/>
</dbReference>
<evidence type="ECO:0000313" key="3">
    <source>
        <dbReference type="EMBL" id="MCB8882701.1"/>
    </source>
</evidence>
<dbReference type="Gene3D" id="1.10.10.2830">
    <property type="match status" value="1"/>
</dbReference>
<dbReference type="InterPro" id="IPR050336">
    <property type="entry name" value="Chromosome_partition/occlusion"/>
</dbReference>
<dbReference type="PANTHER" id="PTHR33375">
    <property type="entry name" value="CHROMOSOME-PARTITIONING PROTEIN PARB-RELATED"/>
    <property type="match status" value="1"/>
</dbReference>
<dbReference type="NCBIfam" id="TIGR00180">
    <property type="entry name" value="parB_part"/>
    <property type="match status" value="1"/>
</dbReference>
<dbReference type="RefSeq" id="WP_227309351.1">
    <property type="nucleotide sequence ID" value="NZ_JAESVA010000008.1"/>
</dbReference>
<dbReference type="InterPro" id="IPR004437">
    <property type="entry name" value="ParB/RepB/Spo0J"/>
</dbReference>
<dbReference type="NCBIfam" id="TIGR03454">
    <property type="entry name" value="partition_RepB"/>
    <property type="match status" value="1"/>
</dbReference>
<evidence type="ECO:0000256" key="1">
    <source>
        <dbReference type="ARBA" id="ARBA00006295"/>
    </source>
</evidence>
<evidence type="ECO:0000259" key="2">
    <source>
        <dbReference type="SMART" id="SM00470"/>
    </source>
</evidence>
<comment type="caution">
    <text evidence="3">The sequence shown here is derived from an EMBL/GenBank/DDBJ whole genome shotgun (WGS) entry which is preliminary data.</text>
</comment>
<dbReference type="AlphaFoldDB" id="A0A963Z597"/>
<evidence type="ECO:0000313" key="4">
    <source>
        <dbReference type="Proteomes" id="UP000721844"/>
    </source>
</evidence>
<dbReference type="EMBL" id="JAESVA010000008">
    <property type="protein sequence ID" value="MCB8882701.1"/>
    <property type="molecule type" value="Genomic_DNA"/>
</dbReference>
<reference evidence="3 4" key="1">
    <citation type="journal article" date="2021" name="Microorganisms">
        <title>Acidisoma silvae sp. nov. and Acidisomacellulosilytica sp. nov., Two Acidophilic Bacteria Isolated from Decaying Wood, Hydrolyzing Cellulose and Producing Poly-3-hydroxybutyrate.</title>
        <authorList>
            <person name="Mieszkin S."/>
            <person name="Pouder E."/>
            <person name="Uroz S."/>
            <person name="Simon-Colin C."/>
            <person name="Alain K."/>
        </authorList>
    </citation>
    <scope>NUCLEOTIDE SEQUENCE [LARGE SCALE GENOMIC DNA]</scope>
    <source>
        <strain evidence="3 4">HW T5.17</strain>
    </source>
</reference>
<dbReference type="CDD" id="cd16405">
    <property type="entry name" value="RepB_like_N"/>
    <property type="match status" value="1"/>
</dbReference>
<dbReference type="SUPFAM" id="SSF109709">
    <property type="entry name" value="KorB DNA-binding domain-like"/>
    <property type="match status" value="1"/>
</dbReference>
<gene>
    <name evidence="3" type="primary">repB</name>
    <name evidence="3" type="ORF">ACELLULO517_20825</name>
</gene>
<accession>A0A963Z597</accession>
<dbReference type="Pfam" id="PF02195">
    <property type="entry name" value="ParB_N"/>
    <property type="match status" value="1"/>
</dbReference>
<dbReference type="GO" id="GO:0007059">
    <property type="term" value="P:chromosome segregation"/>
    <property type="evidence" value="ECO:0007669"/>
    <property type="project" value="TreeGrafter"/>
</dbReference>
<protein>
    <submittedName>
        <fullName evidence="3">Plasmid partitioning protein RepB</fullName>
    </submittedName>
</protein>
<organism evidence="3 4">
    <name type="scientific">Acidisoma cellulosilyticum</name>
    <dbReference type="NCBI Taxonomy" id="2802395"/>
    <lineage>
        <taxon>Bacteria</taxon>
        <taxon>Pseudomonadati</taxon>
        <taxon>Pseudomonadota</taxon>
        <taxon>Alphaproteobacteria</taxon>
        <taxon>Acetobacterales</taxon>
        <taxon>Acidocellaceae</taxon>
        <taxon>Acidisoma</taxon>
    </lineage>
</organism>
<dbReference type="PANTHER" id="PTHR33375:SF1">
    <property type="entry name" value="CHROMOSOME-PARTITIONING PROTEIN PARB-RELATED"/>
    <property type="match status" value="1"/>
</dbReference>
<dbReference type="Gene3D" id="3.90.1530.30">
    <property type="match status" value="1"/>
</dbReference>
<feature type="domain" description="ParB-like N-terminal" evidence="2">
    <location>
        <begin position="26"/>
        <end position="117"/>
    </location>
</feature>